<reference evidence="3" key="1">
    <citation type="submission" date="2020-11" db="EMBL/GenBank/DDBJ databases">
        <authorList>
            <person name="Tran Van P."/>
        </authorList>
    </citation>
    <scope>NUCLEOTIDE SEQUENCE</scope>
</reference>
<evidence type="ECO:0000313" key="3">
    <source>
        <dbReference type="EMBL" id="CAD7640616.1"/>
    </source>
</evidence>
<dbReference type="SUPFAM" id="SSF50729">
    <property type="entry name" value="PH domain-like"/>
    <property type="match status" value="1"/>
</dbReference>
<dbReference type="PROSITE" id="PS01179">
    <property type="entry name" value="PID"/>
    <property type="match status" value="1"/>
</dbReference>
<feature type="region of interest" description="Disordered" evidence="1">
    <location>
        <begin position="101"/>
        <end position="174"/>
    </location>
</feature>
<protein>
    <recommendedName>
        <fullName evidence="2">PID domain-containing protein</fullName>
    </recommendedName>
</protein>
<dbReference type="AlphaFoldDB" id="A0A7R9LFA4"/>
<feature type="compositionally biased region" description="Polar residues" evidence="1">
    <location>
        <begin position="130"/>
        <end position="141"/>
    </location>
</feature>
<proteinExistence type="predicted"/>
<keyword evidence="4" id="KW-1185">Reference proteome</keyword>
<dbReference type="EMBL" id="CAJPIZ010023891">
    <property type="protein sequence ID" value="CAG2118340.1"/>
    <property type="molecule type" value="Genomic_DNA"/>
</dbReference>
<dbReference type="Pfam" id="PF00640">
    <property type="entry name" value="PID"/>
    <property type="match status" value="1"/>
</dbReference>
<dbReference type="OrthoDB" id="10069833at2759"/>
<accession>A0A7R9LFA4</accession>
<dbReference type="Gene3D" id="2.30.29.30">
    <property type="entry name" value="Pleckstrin-homology domain (PH domain)/Phosphotyrosine-binding domain (PTB)"/>
    <property type="match status" value="1"/>
</dbReference>
<evidence type="ECO:0000313" key="4">
    <source>
        <dbReference type="Proteomes" id="UP000759131"/>
    </source>
</evidence>
<dbReference type="Proteomes" id="UP000759131">
    <property type="component" value="Unassembled WGS sequence"/>
</dbReference>
<dbReference type="PANTHER" id="PTHR47695:SF3">
    <property type="entry name" value="PID DOMAIN-CONTAINING PROTEIN"/>
    <property type="match status" value="1"/>
</dbReference>
<dbReference type="GO" id="GO:0005737">
    <property type="term" value="C:cytoplasm"/>
    <property type="evidence" value="ECO:0007669"/>
    <property type="project" value="TreeGrafter"/>
</dbReference>
<evidence type="ECO:0000259" key="2">
    <source>
        <dbReference type="PROSITE" id="PS01179"/>
    </source>
</evidence>
<gene>
    <name evidence="3" type="ORF">OSB1V03_LOCUS18292</name>
</gene>
<feature type="non-terminal residue" evidence="3">
    <location>
        <position position="1"/>
    </location>
</feature>
<name>A0A7R9LFA4_9ACAR</name>
<dbReference type="InterPro" id="IPR006020">
    <property type="entry name" value="PTB/PI_dom"/>
</dbReference>
<feature type="compositionally biased region" description="Pro residues" evidence="1">
    <location>
        <begin position="145"/>
        <end position="155"/>
    </location>
</feature>
<feature type="domain" description="PID" evidence="2">
    <location>
        <begin position="13"/>
        <end position="96"/>
    </location>
</feature>
<dbReference type="EMBL" id="OC878466">
    <property type="protein sequence ID" value="CAD7640616.1"/>
    <property type="molecule type" value="Genomic_DNA"/>
</dbReference>
<feature type="compositionally biased region" description="Basic and acidic residues" evidence="1">
    <location>
        <begin position="118"/>
        <end position="129"/>
    </location>
</feature>
<dbReference type="InterPro" id="IPR011993">
    <property type="entry name" value="PH-like_dom_sf"/>
</dbReference>
<feature type="non-terminal residue" evidence="3">
    <location>
        <position position="204"/>
    </location>
</feature>
<sequence length="204" mass="22438">QILQRGLGGHKRKIHLFISFDGIKIRDAQTSELIYHHSVPQISFISRDESDSRAFGYVFGSSSTGHQFLALKTQKEALPIMSAIGQLFTATLRRKRFESIHSNHSDSNGSYGTPGSVHNEDRPTPRRESSATLRPSPRSESPNVPSMPAPPPPVPQLSGPNGLSQASARVRHNSGHQMDLFSAFESAADTYNTDFQANNQSIDK</sequence>
<evidence type="ECO:0000256" key="1">
    <source>
        <dbReference type="SAM" id="MobiDB-lite"/>
    </source>
</evidence>
<dbReference type="PANTHER" id="PTHR47695">
    <property type="entry name" value="PID DOMAIN-CONTAINING PROTEIN"/>
    <property type="match status" value="1"/>
</dbReference>
<organism evidence="3">
    <name type="scientific">Medioppia subpectinata</name>
    <dbReference type="NCBI Taxonomy" id="1979941"/>
    <lineage>
        <taxon>Eukaryota</taxon>
        <taxon>Metazoa</taxon>
        <taxon>Ecdysozoa</taxon>
        <taxon>Arthropoda</taxon>
        <taxon>Chelicerata</taxon>
        <taxon>Arachnida</taxon>
        <taxon>Acari</taxon>
        <taxon>Acariformes</taxon>
        <taxon>Sarcoptiformes</taxon>
        <taxon>Oribatida</taxon>
        <taxon>Brachypylina</taxon>
        <taxon>Oppioidea</taxon>
        <taxon>Oppiidae</taxon>
        <taxon>Medioppia</taxon>
    </lineage>
</organism>